<feature type="region of interest" description="Disordered" evidence="1">
    <location>
        <begin position="96"/>
        <end position="128"/>
    </location>
</feature>
<dbReference type="AlphaFoldDB" id="A0AAV2FG41"/>
<gene>
    <name evidence="2" type="ORF">LTRI10_LOCUS37553</name>
</gene>
<reference evidence="2 3" key="1">
    <citation type="submission" date="2024-04" db="EMBL/GenBank/DDBJ databases">
        <authorList>
            <person name="Fracassetti M."/>
        </authorList>
    </citation>
    <scope>NUCLEOTIDE SEQUENCE [LARGE SCALE GENOMIC DNA]</scope>
</reference>
<organism evidence="2 3">
    <name type="scientific">Linum trigynum</name>
    <dbReference type="NCBI Taxonomy" id="586398"/>
    <lineage>
        <taxon>Eukaryota</taxon>
        <taxon>Viridiplantae</taxon>
        <taxon>Streptophyta</taxon>
        <taxon>Embryophyta</taxon>
        <taxon>Tracheophyta</taxon>
        <taxon>Spermatophyta</taxon>
        <taxon>Magnoliopsida</taxon>
        <taxon>eudicotyledons</taxon>
        <taxon>Gunneridae</taxon>
        <taxon>Pentapetalae</taxon>
        <taxon>rosids</taxon>
        <taxon>fabids</taxon>
        <taxon>Malpighiales</taxon>
        <taxon>Linaceae</taxon>
        <taxon>Linum</taxon>
    </lineage>
</organism>
<name>A0AAV2FG41_9ROSI</name>
<keyword evidence="3" id="KW-1185">Reference proteome</keyword>
<sequence length="140" mass="14956">MIELQGLHTNLAVIAVELVFGAKGRATHCFVNGLHTKNVLLSSPSGFLPPFRSANWTRSKSLKQSATKAWKGISSLGTRRKIQMGPRTAEDIRRGRFESGVGKEAAREGGSGEEGVPSLADGFAPPGGFGVREATKEFCE</sequence>
<dbReference type="Proteomes" id="UP001497516">
    <property type="component" value="Chromosome 6"/>
</dbReference>
<protein>
    <submittedName>
        <fullName evidence="2">Uncharacterized protein</fullName>
    </submittedName>
</protein>
<evidence type="ECO:0000313" key="2">
    <source>
        <dbReference type="EMBL" id="CAL1397236.1"/>
    </source>
</evidence>
<accession>A0AAV2FG41</accession>
<proteinExistence type="predicted"/>
<dbReference type="EMBL" id="OZ034819">
    <property type="protein sequence ID" value="CAL1397236.1"/>
    <property type="molecule type" value="Genomic_DNA"/>
</dbReference>
<evidence type="ECO:0000313" key="3">
    <source>
        <dbReference type="Proteomes" id="UP001497516"/>
    </source>
</evidence>
<evidence type="ECO:0000256" key="1">
    <source>
        <dbReference type="SAM" id="MobiDB-lite"/>
    </source>
</evidence>